<dbReference type="SUPFAM" id="SSF53850">
    <property type="entry name" value="Periplasmic binding protein-like II"/>
    <property type="match status" value="1"/>
</dbReference>
<reference evidence="4" key="1">
    <citation type="submission" date="2022-01" db="EMBL/GenBank/DDBJ databases">
        <title>Colwellia maritima, isolated from seawater.</title>
        <authorList>
            <person name="Kristyanto S."/>
            <person name="Jung J."/>
            <person name="Jeon C.O."/>
        </authorList>
    </citation>
    <scope>NUCLEOTIDE SEQUENCE</scope>
    <source>
        <strain evidence="4">MSW7</strain>
    </source>
</reference>
<dbReference type="Gene3D" id="3.40.190.10">
    <property type="entry name" value="Periplasmic binding protein-like II"/>
    <property type="match status" value="2"/>
</dbReference>
<evidence type="ECO:0000259" key="3">
    <source>
        <dbReference type="Pfam" id="PF00497"/>
    </source>
</evidence>
<sequence>MQCKAFAAPHKSIQLLAGISKPPFIMPGDTGMQIDIVKAAFAVSNYDVKFTHVPLSLHMRVYKRRDIDGLITLMDDKTELGLYLSQSYISYQNVVVTLAKNNLNIKQVSDLSKLRVAAFQNANLFLGDNYASVVSGANGYIEIADQKSQLALLFTDRVDAIIMDVNIFKYMLVELQNRKKYLNIYNKEVSIFPLFEQNNYVAGFNTIELKTLFDKGIADIKATGQYQKIVDSYLKTHPL</sequence>
<dbReference type="RefSeq" id="WP_242288381.1">
    <property type="nucleotide sequence ID" value="NZ_JAKKSL010000005.1"/>
</dbReference>
<dbReference type="Proteomes" id="UP001139646">
    <property type="component" value="Unassembled WGS sequence"/>
</dbReference>
<comment type="similarity">
    <text evidence="1">Belongs to the bacterial solute-binding protein 3 family.</text>
</comment>
<evidence type="ECO:0000256" key="1">
    <source>
        <dbReference type="ARBA" id="ARBA00010333"/>
    </source>
</evidence>
<dbReference type="InterPro" id="IPR001638">
    <property type="entry name" value="Solute-binding_3/MltF_N"/>
</dbReference>
<feature type="domain" description="Solute-binding protein family 3/N-terminal" evidence="3">
    <location>
        <begin position="22"/>
        <end position="235"/>
    </location>
</feature>
<comment type="caution">
    <text evidence="4">The sequence shown here is derived from an EMBL/GenBank/DDBJ whole genome shotgun (WGS) entry which is preliminary data.</text>
</comment>
<dbReference type="PANTHER" id="PTHR35936">
    <property type="entry name" value="MEMBRANE-BOUND LYTIC MUREIN TRANSGLYCOSYLASE F"/>
    <property type="match status" value="1"/>
</dbReference>
<proteinExistence type="inferred from homology"/>
<protein>
    <submittedName>
        <fullName evidence="4">Transporter substrate-binding domain-containing protein</fullName>
    </submittedName>
</protein>
<organism evidence="4 5">
    <name type="scientific">Colwellia maritima</name>
    <dbReference type="NCBI Taxonomy" id="2912588"/>
    <lineage>
        <taxon>Bacteria</taxon>
        <taxon>Pseudomonadati</taxon>
        <taxon>Pseudomonadota</taxon>
        <taxon>Gammaproteobacteria</taxon>
        <taxon>Alteromonadales</taxon>
        <taxon>Colwelliaceae</taxon>
        <taxon>Colwellia</taxon>
    </lineage>
</organism>
<dbReference type="PANTHER" id="PTHR35936:SF25">
    <property type="entry name" value="ABC TRANSPORTER SUBSTRATE-BINDING PROTEIN"/>
    <property type="match status" value="1"/>
</dbReference>
<keyword evidence="5" id="KW-1185">Reference proteome</keyword>
<evidence type="ECO:0000313" key="4">
    <source>
        <dbReference type="EMBL" id="MCI2285501.1"/>
    </source>
</evidence>
<evidence type="ECO:0000256" key="2">
    <source>
        <dbReference type="ARBA" id="ARBA00022729"/>
    </source>
</evidence>
<evidence type="ECO:0000313" key="5">
    <source>
        <dbReference type="Proteomes" id="UP001139646"/>
    </source>
</evidence>
<keyword evidence="2" id="KW-0732">Signal</keyword>
<gene>
    <name evidence="4" type="ORF">L3081_21505</name>
</gene>
<name>A0ABS9X5L0_9GAMM</name>
<dbReference type="EMBL" id="JAKKSL010000005">
    <property type="protein sequence ID" value="MCI2285501.1"/>
    <property type="molecule type" value="Genomic_DNA"/>
</dbReference>
<accession>A0ABS9X5L0</accession>
<dbReference type="Pfam" id="PF00497">
    <property type="entry name" value="SBP_bac_3"/>
    <property type="match status" value="1"/>
</dbReference>